<dbReference type="PANTHER" id="PTHR37944:SF1">
    <property type="entry name" value="PORIN B"/>
    <property type="match status" value="1"/>
</dbReference>
<organism evidence="3 4">
    <name type="scientific">Acinetobacter baumannii NIPH 80</name>
    <dbReference type="NCBI Taxonomy" id="1217629"/>
    <lineage>
        <taxon>Bacteria</taxon>
        <taxon>Pseudomonadati</taxon>
        <taxon>Pseudomonadota</taxon>
        <taxon>Gammaproteobacteria</taxon>
        <taxon>Moraxellales</taxon>
        <taxon>Moraxellaceae</taxon>
        <taxon>Acinetobacter</taxon>
        <taxon>Acinetobacter calcoaceticus/baumannii complex</taxon>
    </lineage>
</organism>
<dbReference type="PANTHER" id="PTHR37944">
    <property type="entry name" value="PORIN B"/>
    <property type="match status" value="1"/>
</dbReference>
<dbReference type="HOGENOM" id="CLU_029684_1_0_6"/>
<dbReference type="InterPro" id="IPR038673">
    <property type="entry name" value="OprB_sf"/>
</dbReference>
<dbReference type="InterPro" id="IPR007049">
    <property type="entry name" value="Carb-sel_porin_OprB"/>
</dbReference>
<dbReference type="GO" id="GO:0015288">
    <property type="term" value="F:porin activity"/>
    <property type="evidence" value="ECO:0007669"/>
    <property type="project" value="InterPro"/>
</dbReference>
<name>N9L863_ACIBA</name>
<keyword evidence="2" id="KW-0732">Signal</keyword>
<dbReference type="EMBL" id="APRE01000010">
    <property type="protein sequence ID" value="ENW76970.1"/>
    <property type="molecule type" value="Genomic_DNA"/>
</dbReference>
<dbReference type="PATRIC" id="fig|1217629.3.peg.541"/>
<comment type="caution">
    <text evidence="3">The sequence shown here is derived from an EMBL/GenBank/DDBJ whole genome shotgun (WGS) entry which is preliminary data.</text>
</comment>
<evidence type="ECO:0000313" key="4">
    <source>
        <dbReference type="Proteomes" id="UP000013021"/>
    </source>
</evidence>
<dbReference type="Pfam" id="PF04966">
    <property type="entry name" value="OprB"/>
    <property type="match status" value="1"/>
</dbReference>
<feature type="signal peptide" evidence="2">
    <location>
        <begin position="1"/>
        <end position="26"/>
    </location>
</feature>
<feature type="chain" id="PRO_5007231973" evidence="2">
    <location>
        <begin position="27"/>
        <end position="414"/>
    </location>
</feature>
<dbReference type="InterPro" id="IPR052932">
    <property type="entry name" value="OprB_Porin"/>
</dbReference>
<protein>
    <submittedName>
        <fullName evidence="3">Uncharacterized protein</fullName>
    </submittedName>
</protein>
<sequence>MIKIKKFTRSCSVVILTGLSSNSIYANDAFETNSPWMLGDWSGKRSQLKEQGYDFSISYLGEAATILDSKKESNHDSAYADHWGFAVGFDLNKILNWNGAEAYINITQRNGNQVEHKSDVLASHISQVQEVYGRGQAWRLTDLWVKQKLLNEKLDIKIGRFGQSEDFSSFDCEFQNLALCGGQIGHWSGDQWFNGPVSQWAARVKYNINPEMYTQIGVYEYNPRNLDRNKGFNLSTDGSQGAIIPLELVWKPKLNSNELDGEYRFGYYFGTADADNVQTTAIENVHKSGAWVSFKQKVSQDSDNPSRGLTVMGQVAMYDNKSSIFNDAENIALVYKGLFDSRVQDEVGLGVSRIGLDSELNPELDHELNIELYYGIHVTDYLTIRPNIQYVEHIGGDVKNGDVWLAGLKFNINF</sequence>
<reference evidence="3 4" key="1">
    <citation type="submission" date="2013-02" db="EMBL/GenBank/DDBJ databases">
        <title>The Genome Sequence of Acinetobacter baumannii NIPH 80.</title>
        <authorList>
            <consortium name="The Broad Institute Genome Sequencing Platform"/>
            <consortium name="The Broad Institute Genome Sequencing Center for Infectious Disease"/>
            <person name="Cerqueira G."/>
            <person name="Feldgarden M."/>
            <person name="Courvalin P."/>
            <person name="Perichon B."/>
            <person name="Grillot-Courvalin C."/>
            <person name="Clermont D."/>
            <person name="Rocha E."/>
            <person name="Yoon E.-J."/>
            <person name="Nemec A."/>
            <person name="Walker B."/>
            <person name="Young S.K."/>
            <person name="Zeng Q."/>
            <person name="Gargeya S."/>
            <person name="Fitzgerald M."/>
            <person name="Haas B."/>
            <person name="Abouelleil A."/>
            <person name="Alvarado L."/>
            <person name="Arachchi H.M."/>
            <person name="Berlin A.M."/>
            <person name="Chapman S.B."/>
            <person name="Dewar J."/>
            <person name="Goldberg J."/>
            <person name="Griggs A."/>
            <person name="Gujja S."/>
            <person name="Hansen M."/>
            <person name="Howarth C."/>
            <person name="Imamovic A."/>
            <person name="Larimer J."/>
            <person name="McCowan C."/>
            <person name="Murphy C."/>
            <person name="Neiman D."/>
            <person name="Pearson M."/>
            <person name="Priest M."/>
            <person name="Roberts A."/>
            <person name="Saif S."/>
            <person name="Shea T."/>
            <person name="Sisk P."/>
            <person name="Sykes S."/>
            <person name="Wortman J."/>
            <person name="Nusbaum C."/>
            <person name="Birren B."/>
        </authorList>
    </citation>
    <scope>NUCLEOTIDE SEQUENCE [LARGE SCALE GENOMIC DNA]</scope>
    <source>
        <strain evidence="3 4">NIPH 80</strain>
    </source>
</reference>
<dbReference type="Proteomes" id="UP000013021">
    <property type="component" value="Unassembled WGS sequence"/>
</dbReference>
<dbReference type="AlphaFoldDB" id="N9L863"/>
<evidence type="ECO:0000256" key="1">
    <source>
        <dbReference type="ARBA" id="ARBA00008769"/>
    </source>
</evidence>
<comment type="similarity">
    <text evidence="1 2">Belongs to the OprB family.</text>
</comment>
<dbReference type="GO" id="GO:0016020">
    <property type="term" value="C:membrane"/>
    <property type="evidence" value="ECO:0007669"/>
    <property type="project" value="InterPro"/>
</dbReference>
<dbReference type="GO" id="GO:0008643">
    <property type="term" value="P:carbohydrate transport"/>
    <property type="evidence" value="ECO:0007669"/>
    <property type="project" value="InterPro"/>
</dbReference>
<evidence type="ECO:0000313" key="3">
    <source>
        <dbReference type="EMBL" id="ENW76970.1"/>
    </source>
</evidence>
<dbReference type="Gene3D" id="2.40.160.180">
    <property type="entry name" value="Carbohydrate-selective porin OprB"/>
    <property type="match status" value="1"/>
</dbReference>
<dbReference type="RefSeq" id="WP_005137515.1">
    <property type="nucleotide sequence ID" value="NZ_KB849943.1"/>
</dbReference>
<gene>
    <name evidence="3" type="ORF">F913_00566</name>
</gene>
<accession>N9L863</accession>
<proteinExistence type="inferred from homology"/>
<evidence type="ECO:0000256" key="2">
    <source>
        <dbReference type="RuleBase" id="RU363072"/>
    </source>
</evidence>